<feature type="domain" description="Transposase IS66 central" evidence="2">
    <location>
        <begin position="177"/>
        <end position="435"/>
    </location>
</feature>
<dbReference type="Proteomes" id="UP001525890">
    <property type="component" value="Unassembled WGS sequence"/>
</dbReference>
<evidence type="ECO:0000259" key="3">
    <source>
        <dbReference type="Pfam" id="PF20042"/>
    </source>
</evidence>
<evidence type="ECO:0000313" key="5">
    <source>
        <dbReference type="Proteomes" id="UP001525890"/>
    </source>
</evidence>
<protein>
    <submittedName>
        <fullName evidence="4">IS66 family transposase</fullName>
    </submittedName>
</protein>
<keyword evidence="5" id="KW-1185">Reference proteome</keyword>
<feature type="compositionally biased region" description="Basic and acidic residues" evidence="1">
    <location>
        <begin position="45"/>
        <end position="54"/>
    </location>
</feature>
<dbReference type="Pfam" id="PF03050">
    <property type="entry name" value="DDE_Tnp_IS66"/>
    <property type="match status" value="1"/>
</dbReference>
<dbReference type="NCBIfam" id="NF033517">
    <property type="entry name" value="transpos_IS66"/>
    <property type="match status" value="1"/>
</dbReference>
<dbReference type="InterPro" id="IPR052344">
    <property type="entry name" value="Transposase-related"/>
</dbReference>
<dbReference type="PANTHER" id="PTHR33678:SF2">
    <property type="match status" value="1"/>
</dbReference>
<dbReference type="EMBL" id="JAMXFF010000044">
    <property type="protein sequence ID" value="MCT7969189.1"/>
    <property type="molecule type" value="Genomic_DNA"/>
</dbReference>
<feature type="region of interest" description="Disordered" evidence="1">
    <location>
        <begin position="45"/>
        <end position="103"/>
    </location>
</feature>
<name>A0ABT2MWS7_9CYAN</name>
<dbReference type="InterPro" id="IPR004291">
    <property type="entry name" value="Transposase_IS66_central"/>
</dbReference>
<proteinExistence type="predicted"/>
<gene>
    <name evidence="4" type="ORF">NG799_23005</name>
</gene>
<evidence type="ECO:0000259" key="2">
    <source>
        <dbReference type="Pfam" id="PF03050"/>
    </source>
</evidence>
<accession>A0ABT2MWS7</accession>
<dbReference type="PANTHER" id="PTHR33678">
    <property type="entry name" value="BLL1576 PROTEIN"/>
    <property type="match status" value="1"/>
</dbReference>
<comment type="caution">
    <text evidence="4">The sequence shown here is derived from an EMBL/GenBank/DDBJ whole genome shotgun (WGS) entry which is preliminary data.</text>
</comment>
<evidence type="ECO:0000313" key="4">
    <source>
        <dbReference type="EMBL" id="MCT7969189.1"/>
    </source>
</evidence>
<reference evidence="4 5" key="1">
    <citation type="journal article" date="2022" name="Front. Microbiol.">
        <title>High genomic differentiation and limited gene flow indicate recent cryptic speciation within the genus Laspinema (cyanobacteria).</title>
        <authorList>
            <person name="Stanojkovic A."/>
            <person name="Skoupy S."/>
            <person name="Skaloud P."/>
            <person name="Dvorak P."/>
        </authorList>
    </citation>
    <scope>NUCLEOTIDE SEQUENCE [LARGE SCALE GENOMIC DNA]</scope>
    <source>
        <strain evidence="4 5">D2a</strain>
    </source>
</reference>
<sequence>MNLDNLPQQPERSTLEQLSPTQLVDMLLAQFQVIEELKAEVKRLHVSKRLDSKTSSKPPSTDVLKKSEKPKKQVLAETNPEPKRKPGGQPGHEGSTRKGFNRIDRTEELIPTHCDHCGGSRFEDEPVSVKVQQVAQLVLRPIEVVEYRQSRLRCSCCKQESSGVWPLRVIPGQDLDAGLQALLGWLGCYGQISYEKQAELLGELGIGEVGVGTLVNTNARIATTITNAVNELALALPSVSHIHVDETPWIVKGVKEWLWVATHPNFCLFHAADTRGRVELETLLGKQFNGVLVSDDFSVYNGYPAAAQQKCLAHMRRHLKKLIKFDNKVQVTIGKTFLSLVDEAFRQHRLWRETGDDSSYRTWGKEFRLRVEAALTEWLPQAGYEAGKLLRNLKEKAEQWWYFLEHPEIPPDNNLAERALRLGVTKRKVSGGSRSMARFEKTAKLLSVVQTCRFQGRSFMEFLKEALSASAHPELPYPTLIPPVPT</sequence>
<feature type="domain" description="DUF6444" evidence="3">
    <location>
        <begin position="11"/>
        <end position="97"/>
    </location>
</feature>
<dbReference type="RefSeq" id="WP_368008662.1">
    <property type="nucleotide sequence ID" value="NZ_JAMXFF010000044.1"/>
</dbReference>
<dbReference type="Pfam" id="PF20042">
    <property type="entry name" value="DUF6444"/>
    <property type="match status" value="1"/>
</dbReference>
<organism evidence="4 5">
    <name type="scientific">Laspinema palackyanum D2a</name>
    <dbReference type="NCBI Taxonomy" id="2953684"/>
    <lineage>
        <taxon>Bacteria</taxon>
        <taxon>Bacillati</taxon>
        <taxon>Cyanobacteriota</taxon>
        <taxon>Cyanophyceae</taxon>
        <taxon>Oscillatoriophycideae</taxon>
        <taxon>Oscillatoriales</taxon>
        <taxon>Laspinemataceae</taxon>
        <taxon>Laspinema</taxon>
        <taxon>Laspinema palackyanum</taxon>
    </lineage>
</organism>
<evidence type="ECO:0000256" key="1">
    <source>
        <dbReference type="SAM" id="MobiDB-lite"/>
    </source>
</evidence>
<dbReference type="InterPro" id="IPR045618">
    <property type="entry name" value="DUF6444"/>
</dbReference>